<feature type="domain" description="NERD" evidence="2">
    <location>
        <begin position="54"/>
        <end position="170"/>
    </location>
</feature>
<dbReference type="AlphaFoldDB" id="A0A263BS05"/>
<keyword evidence="1" id="KW-0812">Transmembrane</keyword>
<organism evidence="3 4">
    <name type="scientific">Lottiidibacillus patelloidae</name>
    <dbReference type="NCBI Taxonomy" id="2670334"/>
    <lineage>
        <taxon>Bacteria</taxon>
        <taxon>Bacillati</taxon>
        <taxon>Bacillota</taxon>
        <taxon>Bacilli</taxon>
        <taxon>Bacillales</taxon>
        <taxon>Bacillaceae</taxon>
        <taxon>Lottiidibacillus</taxon>
    </lineage>
</organism>
<evidence type="ECO:0000313" key="4">
    <source>
        <dbReference type="Proteomes" id="UP000217083"/>
    </source>
</evidence>
<keyword evidence="4" id="KW-1185">Reference proteome</keyword>
<proteinExistence type="predicted"/>
<comment type="caution">
    <text evidence="3">The sequence shown here is derived from an EMBL/GenBank/DDBJ whole genome shotgun (WGS) entry which is preliminary data.</text>
</comment>
<dbReference type="Pfam" id="PF08378">
    <property type="entry name" value="NERD"/>
    <property type="match status" value="1"/>
</dbReference>
<dbReference type="EMBL" id="NPIA01000006">
    <property type="protein sequence ID" value="OZM56474.1"/>
    <property type="molecule type" value="Genomic_DNA"/>
</dbReference>
<evidence type="ECO:0000256" key="1">
    <source>
        <dbReference type="SAM" id="Phobius"/>
    </source>
</evidence>
<name>A0A263BS05_9BACI</name>
<gene>
    <name evidence="3" type="ORF">CIB95_11910</name>
</gene>
<keyword evidence="1" id="KW-1133">Transmembrane helix</keyword>
<keyword evidence="1" id="KW-0472">Membrane</keyword>
<dbReference type="InterPro" id="IPR011528">
    <property type="entry name" value="NERD"/>
</dbReference>
<evidence type="ECO:0000259" key="2">
    <source>
        <dbReference type="PROSITE" id="PS50965"/>
    </source>
</evidence>
<dbReference type="PROSITE" id="PS50965">
    <property type="entry name" value="NERD"/>
    <property type="match status" value="1"/>
</dbReference>
<dbReference type="Proteomes" id="UP000217083">
    <property type="component" value="Unassembled WGS sequence"/>
</dbReference>
<reference evidence="4" key="1">
    <citation type="submission" date="2017-08" db="EMBL/GenBank/DDBJ databases">
        <authorList>
            <person name="Huang Z."/>
        </authorList>
    </citation>
    <scope>NUCLEOTIDE SEQUENCE [LARGE SCALE GENOMIC DNA]</scope>
    <source>
        <strain evidence="4">SA5d-4</strain>
    </source>
</reference>
<reference evidence="3 4" key="2">
    <citation type="submission" date="2017-09" db="EMBL/GenBank/DDBJ databases">
        <title>Bacillus patelloidae sp. nov., isolated from the intestinal tract of a marine limpet.</title>
        <authorList>
            <person name="Liu R."/>
            <person name="Dong C."/>
            <person name="Shao Z."/>
        </authorList>
    </citation>
    <scope>NUCLEOTIDE SEQUENCE [LARGE SCALE GENOMIC DNA]</scope>
    <source>
        <strain evidence="3 4">SA5d-4</strain>
    </source>
</reference>
<accession>A0A263BS05</accession>
<protein>
    <recommendedName>
        <fullName evidence="2">NERD domain-containing protein</fullName>
    </recommendedName>
</protein>
<evidence type="ECO:0000313" key="3">
    <source>
        <dbReference type="EMBL" id="OZM56474.1"/>
    </source>
</evidence>
<sequence length="240" mass="28227">MCIGRENMKIIGSTILIIIGFMATIMLLTRSPALMLLLLIIGAILLKLMKPSLKGYLGEWYVNYKLKRLGDMYTVFHDLYVPTINGKTTQVDHIVTSPFGIYVIETKNYSGWIYGKEYQKYWTQVLYKRKERLYNPIRQNYGHVRAVTKFLQLNEGKLHSIIVFSTKAKLKVKGHFTSAHVTTIPKLMKVIKSFDHYIISDYELKKINKTLENLKIKGKKERYFIKKNHRKEVRRKRKFS</sequence>
<feature type="transmembrane region" description="Helical" evidence="1">
    <location>
        <begin position="7"/>
        <end position="27"/>
    </location>
</feature>